<reference evidence="2 3" key="1">
    <citation type="submission" date="2019-02" db="EMBL/GenBank/DDBJ databases">
        <title>Deep-cultivation of Planctomycetes and their phenomic and genomic characterization uncovers novel biology.</title>
        <authorList>
            <person name="Wiegand S."/>
            <person name="Jogler M."/>
            <person name="Boedeker C."/>
            <person name="Pinto D."/>
            <person name="Vollmers J."/>
            <person name="Rivas-Marin E."/>
            <person name="Kohn T."/>
            <person name="Peeters S.H."/>
            <person name="Heuer A."/>
            <person name="Rast P."/>
            <person name="Oberbeckmann S."/>
            <person name="Bunk B."/>
            <person name="Jeske O."/>
            <person name="Meyerdierks A."/>
            <person name="Storesund J.E."/>
            <person name="Kallscheuer N."/>
            <person name="Luecker S."/>
            <person name="Lage O.M."/>
            <person name="Pohl T."/>
            <person name="Merkel B.J."/>
            <person name="Hornburger P."/>
            <person name="Mueller R.-W."/>
            <person name="Bruemmer F."/>
            <person name="Labrenz M."/>
            <person name="Spormann A.M."/>
            <person name="Op den Camp H."/>
            <person name="Overmann J."/>
            <person name="Amann R."/>
            <person name="Jetten M.S.M."/>
            <person name="Mascher T."/>
            <person name="Medema M.H."/>
            <person name="Devos D.P."/>
            <person name="Kaster A.-K."/>
            <person name="Ovreas L."/>
            <person name="Rohde M."/>
            <person name="Galperin M.Y."/>
            <person name="Jogler C."/>
        </authorList>
    </citation>
    <scope>NUCLEOTIDE SEQUENCE [LARGE SCALE GENOMIC DNA]</scope>
    <source>
        <strain evidence="2 3">ElP</strain>
    </source>
</reference>
<protein>
    <submittedName>
        <fullName evidence="2">Uncharacterized protein</fullName>
    </submittedName>
</protein>
<gene>
    <name evidence="2" type="ORF">ElP_44270</name>
</gene>
<sequence length="82" mass="8744">MPTLSNDPEASWAGTALSGVTAGSLLTIWSGLWLAFLSRNEPEHSFWTYLAAGCLLTGLAFFGGGLSMGLVRRHTEDEAEQA</sequence>
<feature type="transmembrane region" description="Helical" evidence="1">
    <location>
        <begin position="46"/>
        <end position="71"/>
    </location>
</feature>
<dbReference type="AlphaFoldDB" id="A0A518H6M4"/>
<dbReference type="OrthoDB" id="291798at2"/>
<keyword evidence="1" id="KW-0812">Transmembrane</keyword>
<keyword evidence="1" id="KW-0472">Membrane</keyword>
<dbReference type="EMBL" id="CP036426">
    <property type="protein sequence ID" value="QDV36501.1"/>
    <property type="molecule type" value="Genomic_DNA"/>
</dbReference>
<feature type="transmembrane region" description="Helical" evidence="1">
    <location>
        <begin position="12"/>
        <end position="34"/>
    </location>
</feature>
<accession>A0A518H6M4</accession>
<proteinExistence type="predicted"/>
<dbReference type="RefSeq" id="WP_145272854.1">
    <property type="nucleotide sequence ID" value="NZ_CP036426.1"/>
</dbReference>
<organism evidence="2 3">
    <name type="scientific">Tautonia plasticadhaerens</name>
    <dbReference type="NCBI Taxonomy" id="2527974"/>
    <lineage>
        <taxon>Bacteria</taxon>
        <taxon>Pseudomonadati</taxon>
        <taxon>Planctomycetota</taxon>
        <taxon>Planctomycetia</taxon>
        <taxon>Isosphaerales</taxon>
        <taxon>Isosphaeraceae</taxon>
        <taxon>Tautonia</taxon>
    </lineage>
</organism>
<name>A0A518H6M4_9BACT</name>
<dbReference type="Proteomes" id="UP000317835">
    <property type="component" value="Chromosome"/>
</dbReference>
<keyword evidence="3" id="KW-1185">Reference proteome</keyword>
<keyword evidence="1" id="KW-1133">Transmembrane helix</keyword>
<evidence type="ECO:0000313" key="3">
    <source>
        <dbReference type="Proteomes" id="UP000317835"/>
    </source>
</evidence>
<evidence type="ECO:0000256" key="1">
    <source>
        <dbReference type="SAM" id="Phobius"/>
    </source>
</evidence>
<dbReference type="KEGG" id="tpla:ElP_44270"/>
<evidence type="ECO:0000313" key="2">
    <source>
        <dbReference type="EMBL" id="QDV36501.1"/>
    </source>
</evidence>